<evidence type="ECO:0000313" key="2">
    <source>
        <dbReference type="Proteomes" id="UP000315289"/>
    </source>
</evidence>
<protein>
    <submittedName>
        <fullName evidence="1">Uncharacterized protein</fullName>
    </submittedName>
</protein>
<name>A0A557SUS7_9ARCH</name>
<dbReference type="RefSeq" id="WP_144731547.1">
    <property type="nucleotide sequence ID" value="NZ_ML675584.1"/>
</dbReference>
<keyword evidence="2" id="KW-1185">Reference proteome</keyword>
<accession>A0A557SUS7</accession>
<gene>
    <name evidence="1" type="ORF">NARC_80083</name>
</gene>
<dbReference type="Proteomes" id="UP000315289">
    <property type="component" value="Unassembled WGS sequence"/>
</dbReference>
<organism evidence="1 2">
    <name type="scientific">Candidatus Nitrosocosmicus arcticus</name>
    <dbReference type="NCBI Taxonomy" id="2035267"/>
    <lineage>
        <taxon>Archaea</taxon>
        <taxon>Nitrososphaerota</taxon>
        <taxon>Nitrososphaeria</taxon>
        <taxon>Nitrososphaerales</taxon>
        <taxon>Nitrososphaeraceae</taxon>
        <taxon>Candidatus Nitrosocosmicus</taxon>
    </lineage>
</organism>
<evidence type="ECO:0000313" key="1">
    <source>
        <dbReference type="EMBL" id="TVP40357.1"/>
    </source>
</evidence>
<proteinExistence type="predicted"/>
<dbReference type="AlphaFoldDB" id="A0A557SUS7"/>
<sequence>MKYCSDLKRRLFFLITLSILTIFSNASFLNIFVNADETNPGVYFKDSKPFGVSYGEWPSKYWNWLIQFPKDVNLREQYTPEKCTIAQSGPVWFLPDNLVGDEERTCMIPSDKAILLPILNGICWEDTADAILMNDQELMECAMEGNEYGVISATVDGKEIKDPKRYRAQSPFFNITVPENPIFDNAMAGEWKAIADGFYLFLEPLPAGNHTIRTTVSVLNPVSPEYNYASTLTYHLIVKP</sequence>
<reference evidence="1 2" key="1">
    <citation type="journal article" date="2019" name="Front. Microbiol.">
        <title>Ammonia Oxidation by the Arctic Terrestrial Thaumarchaeote Candidatus Nitrosocosmicus arcticus Is Stimulated by Increasing Temperatures.</title>
        <authorList>
            <person name="Alves R.J.E."/>
            <person name="Kerou M."/>
            <person name="Zappe A."/>
            <person name="Bittner R."/>
            <person name="Abby S.S."/>
            <person name="Schmidt H.A."/>
            <person name="Pfeifer K."/>
            <person name="Schleper C."/>
        </authorList>
    </citation>
    <scope>NUCLEOTIDE SEQUENCE [LARGE SCALE GENOMIC DNA]</scope>
    <source>
        <strain evidence="1 2">Kfb</strain>
    </source>
</reference>
<dbReference type="EMBL" id="VOAH01000008">
    <property type="protein sequence ID" value="TVP40357.1"/>
    <property type="molecule type" value="Genomic_DNA"/>
</dbReference>
<comment type="caution">
    <text evidence="1">The sequence shown here is derived from an EMBL/GenBank/DDBJ whole genome shotgun (WGS) entry which is preliminary data.</text>
</comment>
<dbReference type="OrthoDB" id="12219at2157"/>